<feature type="region of interest" description="Disordered" evidence="1">
    <location>
        <begin position="1"/>
        <end position="76"/>
    </location>
</feature>
<proteinExistence type="predicted"/>
<comment type="caution">
    <text evidence="2">The sequence shown here is derived from an EMBL/GenBank/DDBJ whole genome shotgun (WGS) entry which is preliminary data.</text>
</comment>
<evidence type="ECO:0000256" key="1">
    <source>
        <dbReference type="SAM" id="MobiDB-lite"/>
    </source>
</evidence>
<name>A0A699T4D9_TANCI</name>
<feature type="non-terminal residue" evidence="2">
    <location>
        <position position="97"/>
    </location>
</feature>
<sequence length="97" mass="10791">MLAPGMYKIRTDHTQARTSKLPQDSKKTNKSMSFSTGVIPTTSVSRPQLKSNPKRDRVLRSNSGGKKLEVEEPRRSVKFSTNKMPVTACIANLNVKT</sequence>
<evidence type="ECO:0000313" key="2">
    <source>
        <dbReference type="EMBL" id="GFD04323.1"/>
    </source>
</evidence>
<organism evidence="2">
    <name type="scientific">Tanacetum cinerariifolium</name>
    <name type="common">Dalmatian daisy</name>
    <name type="synonym">Chrysanthemum cinerariifolium</name>
    <dbReference type="NCBI Taxonomy" id="118510"/>
    <lineage>
        <taxon>Eukaryota</taxon>
        <taxon>Viridiplantae</taxon>
        <taxon>Streptophyta</taxon>
        <taxon>Embryophyta</taxon>
        <taxon>Tracheophyta</taxon>
        <taxon>Spermatophyta</taxon>
        <taxon>Magnoliopsida</taxon>
        <taxon>eudicotyledons</taxon>
        <taxon>Gunneridae</taxon>
        <taxon>Pentapetalae</taxon>
        <taxon>asterids</taxon>
        <taxon>campanulids</taxon>
        <taxon>Asterales</taxon>
        <taxon>Asteraceae</taxon>
        <taxon>Asteroideae</taxon>
        <taxon>Anthemideae</taxon>
        <taxon>Anthemidinae</taxon>
        <taxon>Tanacetum</taxon>
    </lineage>
</organism>
<gene>
    <name evidence="2" type="ORF">Tci_876292</name>
</gene>
<reference evidence="2" key="1">
    <citation type="journal article" date="2019" name="Sci. Rep.">
        <title>Draft genome of Tanacetum cinerariifolium, the natural source of mosquito coil.</title>
        <authorList>
            <person name="Yamashiro T."/>
            <person name="Shiraishi A."/>
            <person name="Satake H."/>
            <person name="Nakayama K."/>
        </authorList>
    </citation>
    <scope>NUCLEOTIDE SEQUENCE</scope>
</reference>
<dbReference type="AlphaFoldDB" id="A0A699T4D9"/>
<feature type="compositionally biased region" description="Basic and acidic residues" evidence="1">
    <location>
        <begin position="66"/>
        <end position="75"/>
    </location>
</feature>
<accession>A0A699T4D9</accession>
<protein>
    <submittedName>
        <fullName evidence="2">Uncharacterized protein</fullName>
    </submittedName>
</protein>
<feature type="compositionally biased region" description="Polar residues" evidence="1">
    <location>
        <begin position="30"/>
        <end position="51"/>
    </location>
</feature>
<dbReference type="EMBL" id="BKCJ011210863">
    <property type="protein sequence ID" value="GFD04323.1"/>
    <property type="molecule type" value="Genomic_DNA"/>
</dbReference>